<keyword evidence="4" id="KW-0804">Transcription</keyword>
<dbReference type="AlphaFoldDB" id="H9UKB2"/>
<dbReference type="PANTHER" id="PTHR30603:SF47">
    <property type="entry name" value="RNA POLYMERASE SIGMA FACTOR SIGD, CHLOROPLASTIC"/>
    <property type="match status" value="1"/>
</dbReference>
<dbReference type="GO" id="GO:0003677">
    <property type="term" value="F:DNA binding"/>
    <property type="evidence" value="ECO:0007669"/>
    <property type="project" value="UniProtKB-KW"/>
</dbReference>
<dbReference type="Gene3D" id="1.10.601.10">
    <property type="entry name" value="RNA Polymerase Primary Sigma Factor"/>
    <property type="match status" value="1"/>
</dbReference>
<dbReference type="InterPro" id="IPR009042">
    <property type="entry name" value="RNA_pol_sigma70_r1_2"/>
</dbReference>
<accession>H9UKB2</accession>
<dbReference type="RefSeq" id="WP_014455938.1">
    <property type="nucleotide sequence ID" value="NC_017098.1"/>
</dbReference>
<keyword evidence="3" id="KW-0238">DNA-binding</keyword>
<dbReference type="InterPro" id="IPR013324">
    <property type="entry name" value="RNA_pol_sigma_r3/r4-like"/>
</dbReference>
<dbReference type="InterPro" id="IPR007624">
    <property type="entry name" value="RNA_pol_sigma70_r3"/>
</dbReference>
<dbReference type="Pfam" id="PF00140">
    <property type="entry name" value="Sigma70_r1_2"/>
    <property type="match status" value="1"/>
</dbReference>
<evidence type="ECO:0000256" key="4">
    <source>
        <dbReference type="ARBA" id="ARBA00023163"/>
    </source>
</evidence>
<dbReference type="OrthoDB" id="9809557at2"/>
<dbReference type="InterPro" id="IPR050239">
    <property type="entry name" value="Sigma-70_RNA_pol_init_factors"/>
</dbReference>
<gene>
    <name evidence="6" type="ordered locus">Spiaf_1902</name>
</gene>
<dbReference type="Proteomes" id="UP000007383">
    <property type="component" value="Chromosome"/>
</dbReference>
<dbReference type="InterPro" id="IPR007627">
    <property type="entry name" value="RNA_pol_sigma70_r2"/>
</dbReference>
<name>H9UKB2_SPIAZ</name>
<dbReference type="PRINTS" id="PR00046">
    <property type="entry name" value="SIGMA70FCT"/>
</dbReference>
<dbReference type="PROSITE" id="PS00715">
    <property type="entry name" value="SIGMA70_1"/>
    <property type="match status" value="1"/>
</dbReference>
<keyword evidence="7" id="KW-1185">Reference proteome</keyword>
<evidence type="ECO:0000256" key="1">
    <source>
        <dbReference type="ARBA" id="ARBA00023015"/>
    </source>
</evidence>
<keyword evidence="1" id="KW-0805">Transcription regulation</keyword>
<protein>
    <submittedName>
        <fullName evidence="6">RNA polymerase sigma factor, sigma-70 family</fullName>
    </submittedName>
</protein>
<dbReference type="InterPro" id="IPR007630">
    <property type="entry name" value="RNA_pol_sigma70_r4"/>
</dbReference>
<dbReference type="InterPro" id="IPR013325">
    <property type="entry name" value="RNA_pol_sigma_r2"/>
</dbReference>
<evidence type="ECO:0000256" key="3">
    <source>
        <dbReference type="ARBA" id="ARBA00023125"/>
    </source>
</evidence>
<dbReference type="STRING" id="889378.Spiaf_1902"/>
<dbReference type="InterPro" id="IPR036388">
    <property type="entry name" value="WH-like_DNA-bd_sf"/>
</dbReference>
<dbReference type="EMBL" id="CP003282">
    <property type="protein sequence ID" value="AFG37955.1"/>
    <property type="molecule type" value="Genomic_DNA"/>
</dbReference>
<sequence>MKAKRNELDTDALQTYFAQIKQYALLTAEQEQQLSRQIMAGDEDAMQRLIQCNLRLVVKIAKAYASDSQNLMDLIQEGNIGLMKAAEKFDHRKNARFSTYASWWIRQSITRAIANKRRMIRLPHRKEDALRRIKRTALSLQQTLMRLPTTDEIAAEVGMSHEDVLEIMQFSGSTISLQAAINEDSGTLMDIVEDYSYCPDREVMREAVHQETLQLLDGLRERERRILLYRFALLGGERSTLKCIGQRMGISPETVRQIEMRALRKLQKTAEPLYSYAHA</sequence>
<dbReference type="Pfam" id="PF04545">
    <property type="entry name" value="Sigma70_r4"/>
    <property type="match status" value="1"/>
</dbReference>
<dbReference type="Gene3D" id="1.10.10.10">
    <property type="entry name" value="Winged helix-like DNA-binding domain superfamily/Winged helix DNA-binding domain"/>
    <property type="match status" value="2"/>
</dbReference>
<dbReference type="PIRSF" id="PIRSF000770">
    <property type="entry name" value="RNA_pol_sigma-SigE/K"/>
    <property type="match status" value="1"/>
</dbReference>
<proteinExistence type="predicted"/>
<evidence type="ECO:0000313" key="7">
    <source>
        <dbReference type="Proteomes" id="UP000007383"/>
    </source>
</evidence>
<dbReference type="GO" id="GO:0006352">
    <property type="term" value="P:DNA-templated transcription initiation"/>
    <property type="evidence" value="ECO:0007669"/>
    <property type="project" value="InterPro"/>
</dbReference>
<dbReference type="CDD" id="cd06171">
    <property type="entry name" value="Sigma70_r4"/>
    <property type="match status" value="1"/>
</dbReference>
<organism evidence="6 7">
    <name type="scientific">Spirochaeta africana (strain ATCC 700263 / DSM 8902 / Z-7692)</name>
    <dbReference type="NCBI Taxonomy" id="889378"/>
    <lineage>
        <taxon>Bacteria</taxon>
        <taxon>Pseudomonadati</taxon>
        <taxon>Spirochaetota</taxon>
        <taxon>Spirochaetia</taxon>
        <taxon>Spirochaetales</taxon>
        <taxon>Spirochaetaceae</taxon>
        <taxon>Spirochaeta</taxon>
    </lineage>
</organism>
<dbReference type="SUPFAM" id="SSF88946">
    <property type="entry name" value="Sigma2 domain of RNA polymerase sigma factors"/>
    <property type="match status" value="1"/>
</dbReference>
<evidence type="ECO:0000313" key="6">
    <source>
        <dbReference type="EMBL" id="AFG37955.1"/>
    </source>
</evidence>
<reference evidence="7" key="1">
    <citation type="journal article" date="2013" name="Stand. Genomic Sci.">
        <title>Complete genome sequence of the halophilic bacterium Spirochaeta africana type strain (Z-7692(T)) from the alkaline Lake Magadi in the East African Rift.</title>
        <authorList>
            <person name="Liolos K."/>
            <person name="Abt B."/>
            <person name="Scheuner C."/>
            <person name="Teshima H."/>
            <person name="Held B."/>
            <person name="Lapidus A."/>
            <person name="Nolan M."/>
            <person name="Lucas S."/>
            <person name="Deshpande S."/>
            <person name="Cheng J.F."/>
            <person name="Tapia R."/>
            <person name="Goodwin L.A."/>
            <person name="Pitluck S."/>
            <person name="Pagani I."/>
            <person name="Ivanova N."/>
            <person name="Mavromatis K."/>
            <person name="Mikhailova N."/>
            <person name="Huntemann M."/>
            <person name="Pati A."/>
            <person name="Chen A."/>
            <person name="Palaniappan K."/>
            <person name="Land M."/>
            <person name="Rohde M."/>
            <person name="Tindall B.J."/>
            <person name="Detter J.C."/>
            <person name="Goker M."/>
            <person name="Bristow J."/>
            <person name="Eisen J.A."/>
            <person name="Markowitz V."/>
            <person name="Hugenholtz P."/>
            <person name="Woyke T."/>
            <person name="Klenk H.P."/>
            <person name="Kyrpides N.C."/>
        </authorList>
    </citation>
    <scope>NUCLEOTIDE SEQUENCE</scope>
    <source>
        <strain evidence="7">ATCC 700263 / DSM 8902 / Z-7692</strain>
    </source>
</reference>
<dbReference type="InterPro" id="IPR000943">
    <property type="entry name" value="RNA_pol_sigma70"/>
</dbReference>
<evidence type="ECO:0000259" key="5">
    <source>
        <dbReference type="PROSITE" id="PS00715"/>
    </source>
</evidence>
<evidence type="ECO:0000256" key="2">
    <source>
        <dbReference type="ARBA" id="ARBA00023082"/>
    </source>
</evidence>
<feature type="domain" description="RNA polymerase sigma-70" evidence="5">
    <location>
        <begin position="73"/>
        <end position="86"/>
    </location>
</feature>
<dbReference type="InterPro" id="IPR014284">
    <property type="entry name" value="RNA_pol_sigma-70_dom"/>
</dbReference>
<dbReference type="Pfam" id="PF04542">
    <property type="entry name" value="Sigma70_r2"/>
    <property type="match status" value="1"/>
</dbReference>
<dbReference type="GO" id="GO:0016987">
    <property type="term" value="F:sigma factor activity"/>
    <property type="evidence" value="ECO:0007669"/>
    <property type="project" value="UniProtKB-KW"/>
</dbReference>
<dbReference type="NCBIfam" id="TIGR02937">
    <property type="entry name" value="sigma70-ECF"/>
    <property type="match status" value="1"/>
</dbReference>
<keyword evidence="2" id="KW-0731">Sigma factor</keyword>
<dbReference type="Pfam" id="PF04539">
    <property type="entry name" value="Sigma70_r3"/>
    <property type="match status" value="1"/>
</dbReference>
<dbReference type="PATRIC" id="fig|889378.3.peg.1889"/>
<dbReference type="eggNOG" id="COG0568">
    <property type="taxonomic scope" value="Bacteria"/>
</dbReference>
<dbReference type="PANTHER" id="PTHR30603">
    <property type="entry name" value="RNA POLYMERASE SIGMA FACTOR RPO"/>
    <property type="match status" value="1"/>
</dbReference>
<dbReference type="KEGG" id="sfc:Spiaf_1902"/>
<dbReference type="HOGENOM" id="CLU_014793_3_5_12"/>
<dbReference type="SUPFAM" id="SSF88659">
    <property type="entry name" value="Sigma3 and sigma4 domains of RNA polymerase sigma factors"/>
    <property type="match status" value="2"/>
</dbReference>